<evidence type="ECO:0000256" key="5">
    <source>
        <dbReference type="ARBA" id="ARBA00022737"/>
    </source>
</evidence>
<dbReference type="PANTHER" id="PTHR45625">
    <property type="entry name" value="PEPTIDYL-PROLYL CIS-TRANS ISOMERASE-RELATED"/>
    <property type="match status" value="1"/>
</dbReference>
<evidence type="ECO:0000256" key="3">
    <source>
        <dbReference type="ARBA" id="ARBA00013194"/>
    </source>
</evidence>
<evidence type="ECO:0000256" key="8">
    <source>
        <dbReference type="ARBA" id="ARBA00029569"/>
    </source>
</evidence>
<evidence type="ECO:0000313" key="14">
    <source>
        <dbReference type="Proteomes" id="UP000799777"/>
    </source>
</evidence>
<dbReference type="PRINTS" id="PR00153">
    <property type="entry name" value="CSAPPISMRASE"/>
</dbReference>
<dbReference type="InterPro" id="IPR020892">
    <property type="entry name" value="Cyclophilin-type_PPIase_CS"/>
</dbReference>
<name>A0A9P4HHU3_9PLEO</name>
<dbReference type="AlphaFoldDB" id="A0A9P4HHU3"/>
<dbReference type="PROSITE" id="PS00170">
    <property type="entry name" value="CSA_PPIASE_1"/>
    <property type="match status" value="1"/>
</dbReference>
<evidence type="ECO:0000256" key="9">
    <source>
        <dbReference type="ARBA" id="ARBA00040798"/>
    </source>
</evidence>
<reference evidence="13" key="1">
    <citation type="journal article" date="2020" name="Stud. Mycol.">
        <title>101 Dothideomycetes genomes: a test case for predicting lifestyles and emergence of pathogens.</title>
        <authorList>
            <person name="Haridas S."/>
            <person name="Albert R."/>
            <person name="Binder M."/>
            <person name="Bloem J."/>
            <person name="Labutti K."/>
            <person name="Salamov A."/>
            <person name="Andreopoulos B."/>
            <person name="Baker S."/>
            <person name="Barry K."/>
            <person name="Bills G."/>
            <person name="Bluhm B."/>
            <person name="Cannon C."/>
            <person name="Castanera R."/>
            <person name="Culley D."/>
            <person name="Daum C."/>
            <person name="Ezra D."/>
            <person name="Gonzalez J."/>
            <person name="Henrissat B."/>
            <person name="Kuo A."/>
            <person name="Liang C."/>
            <person name="Lipzen A."/>
            <person name="Lutzoni F."/>
            <person name="Magnuson J."/>
            <person name="Mondo S."/>
            <person name="Nolan M."/>
            <person name="Ohm R."/>
            <person name="Pangilinan J."/>
            <person name="Park H.-J."/>
            <person name="Ramirez L."/>
            <person name="Alfaro M."/>
            <person name="Sun H."/>
            <person name="Tritt A."/>
            <person name="Yoshinaga Y."/>
            <person name="Zwiers L.-H."/>
            <person name="Turgeon B."/>
            <person name="Goodwin S."/>
            <person name="Spatafora J."/>
            <person name="Crous P."/>
            <person name="Grigoriev I."/>
        </authorList>
    </citation>
    <scope>NUCLEOTIDE SEQUENCE</scope>
    <source>
        <strain evidence="13">CBS 110217</strain>
    </source>
</reference>
<accession>A0A9P4HHU3</accession>
<proteinExistence type="inferred from homology"/>
<dbReference type="Pfam" id="PF00160">
    <property type="entry name" value="Pro_isomerase"/>
    <property type="match status" value="1"/>
</dbReference>
<dbReference type="PROSITE" id="PS50082">
    <property type="entry name" value="WD_REPEATS_2"/>
    <property type="match status" value="1"/>
</dbReference>
<comment type="caution">
    <text evidence="13">The sequence shown here is derived from an EMBL/GenBank/DDBJ whole genome shotgun (WGS) entry which is preliminary data.</text>
</comment>
<keyword evidence="14" id="KW-1185">Reference proteome</keyword>
<dbReference type="SUPFAM" id="SSF50978">
    <property type="entry name" value="WD40 repeat-like"/>
    <property type="match status" value="1"/>
</dbReference>
<dbReference type="PROSITE" id="PS50072">
    <property type="entry name" value="CSA_PPIASE_2"/>
    <property type="match status" value="1"/>
</dbReference>
<evidence type="ECO:0000259" key="12">
    <source>
        <dbReference type="PROSITE" id="PS50072"/>
    </source>
</evidence>
<keyword evidence="7" id="KW-0413">Isomerase</keyword>
<dbReference type="CDD" id="cd01927">
    <property type="entry name" value="cyclophilin_WD40"/>
    <property type="match status" value="1"/>
</dbReference>
<evidence type="ECO:0000256" key="10">
    <source>
        <dbReference type="PROSITE-ProRule" id="PRU00221"/>
    </source>
</evidence>
<organism evidence="13 14">
    <name type="scientific">Setomelanomma holmii</name>
    <dbReference type="NCBI Taxonomy" id="210430"/>
    <lineage>
        <taxon>Eukaryota</taxon>
        <taxon>Fungi</taxon>
        <taxon>Dikarya</taxon>
        <taxon>Ascomycota</taxon>
        <taxon>Pezizomycotina</taxon>
        <taxon>Dothideomycetes</taxon>
        <taxon>Pleosporomycetidae</taxon>
        <taxon>Pleosporales</taxon>
        <taxon>Pleosporineae</taxon>
        <taxon>Phaeosphaeriaceae</taxon>
        <taxon>Setomelanomma</taxon>
    </lineage>
</organism>
<comment type="similarity">
    <text evidence="2">Belongs to the cyclophilin-type PPIase family.</text>
</comment>
<dbReference type="Gene3D" id="2.130.10.10">
    <property type="entry name" value="YVTN repeat-like/Quinoprotein amine dehydrogenase"/>
    <property type="match status" value="1"/>
</dbReference>
<dbReference type="InterPro" id="IPR029000">
    <property type="entry name" value="Cyclophilin-like_dom_sf"/>
</dbReference>
<comment type="catalytic activity">
    <reaction evidence="1">
        <text>[protein]-peptidylproline (omega=180) = [protein]-peptidylproline (omega=0)</text>
        <dbReference type="Rhea" id="RHEA:16237"/>
        <dbReference type="Rhea" id="RHEA-COMP:10747"/>
        <dbReference type="Rhea" id="RHEA-COMP:10748"/>
        <dbReference type="ChEBI" id="CHEBI:83833"/>
        <dbReference type="ChEBI" id="CHEBI:83834"/>
        <dbReference type="EC" id="5.2.1.8"/>
    </reaction>
</comment>
<dbReference type="SUPFAM" id="SSF50891">
    <property type="entry name" value="Cyclophilin-like"/>
    <property type="match status" value="1"/>
</dbReference>
<evidence type="ECO:0000256" key="1">
    <source>
        <dbReference type="ARBA" id="ARBA00000971"/>
    </source>
</evidence>
<evidence type="ECO:0000256" key="7">
    <source>
        <dbReference type="ARBA" id="ARBA00023235"/>
    </source>
</evidence>
<dbReference type="PANTHER" id="PTHR45625:SF4">
    <property type="entry name" value="PEPTIDYLPROLYL ISOMERASE DOMAIN AND WD REPEAT-CONTAINING PROTEIN 1"/>
    <property type="match status" value="1"/>
</dbReference>
<dbReference type="Pfam" id="PF00400">
    <property type="entry name" value="WD40"/>
    <property type="match status" value="1"/>
</dbReference>
<keyword evidence="5" id="KW-0677">Repeat</keyword>
<dbReference type="InterPro" id="IPR015943">
    <property type="entry name" value="WD40/YVTN_repeat-like_dom_sf"/>
</dbReference>
<dbReference type="SMART" id="SM00320">
    <property type="entry name" value="WD40"/>
    <property type="match status" value="4"/>
</dbReference>
<sequence length="654" mass="73004">MASNGSESPSKTKRTRAEMEAEDRTLTTQSAAQDNDGEFYGATRKTGLTCTVDTSSGDDDFGPALPSLAPKKKKRRLPYEKLYVAALPASQRYVKSLMHREQLCFTTLTPHTDFLITSSIDGVVKFWKKDFGGIEFVKEFRAHAGEIRSVNVSADGRSFATAGSDNTVKIFDVITFDLLAMLSLEYSPRAVCWVHGRGASFPQLAVSSEENGWIRIYDGRGDNLEPLHTLKSVHRAPVTLMAYNNAYDCVISVDQGGMVEYWRPSGTFEKPDNVWSLKSSTNLFEFKKSKCVPSSITISPSGKQVATYSFSDRKIRIFEFATGKLYRTYDESIETMTTMQQAGTAVQHLEDMEFGRRMGIERELDQPSIRPRLNVIFDETSNFVLYGSMYGVKVINTLTNKLVKLYGQEEPFRPLWLSLYQGQPEKKGVVTVEMAASENPLLQEAEARDAMLVSTGSGKVRFYMFTNDSSASKSDRDVHNEKPRNANSKKQQDEKALAATGSTATLHTTYGDITIRLFPDAAPKAVENFVTHARNGYYNNVIFHRVMRKFMIQTGDPLGDGTGGESIWGKDFADEFTPALRHDKPYTVSMANAGPGTNASQFFITTEKAAWLDDKHTIFGRAVVGMDVVHKIENTKVYKEKPEEDIKIISISIT</sequence>
<feature type="repeat" description="WD" evidence="10">
    <location>
        <begin position="140"/>
        <end position="173"/>
    </location>
</feature>
<feature type="domain" description="PPIase cyclophilin-type" evidence="12">
    <location>
        <begin position="500"/>
        <end position="653"/>
    </location>
</feature>
<dbReference type="Gene3D" id="2.40.100.10">
    <property type="entry name" value="Cyclophilin-like"/>
    <property type="match status" value="1"/>
</dbReference>
<evidence type="ECO:0000256" key="6">
    <source>
        <dbReference type="ARBA" id="ARBA00023110"/>
    </source>
</evidence>
<dbReference type="InterPro" id="IPR002130">
    <property type="entry name" value="Cyclophilin-type_PPIase_dom"/>
</dbReference>
<dbReference type="InterPro" id="IPR001680">
    <property type="entry name" value="WD40_rpt"/>
</dbReference>
<dbReference type="GO" id="GO:0006457">
    <property type="term" value="P:protein folding"/>
    <property type="evidence" value="ECO:0007669"/>
    <property type="project" value="InterPro"/>
</dbReference>
<dbReference type="FunFam" id="2.130.10.10:FF:000450">
    <property type="entry name" value="Peptidylprolyl isomerase domain and WD-repeat protein 1"/>
    <property type="match status" value="1"/>
</dbReference>
<dbReference type="InterPro" id="IPR044666">
    <property type="entry name" value="Cyclophilin_A-like"/>
</dbReference>
<evidence type="ECO:0000256" key="2">
    <source>
        <dbReference type="ARBA" id="ARBA00007365"/>
    </source>
</evidence>
<feature type="region of interest" description="Disordered" evidence="11">
    <location>
        <begin position="470"/>
        <end position="500"/>
    </location>
</feature>
<feature type="compositionally biased region" description="Basic and acidic residues" evidence="11">
    <location>
        <begin position="15"/>
        <end position="25"/>
    </location>
</feature>
<evidence type="ECO:0000313" key="13">
    <source>
        <dbReference type="EMBL" id="KAF2033834.1"/>
    </source>
</evidence>
<gene>
    <name evidence="13" type="ORF">EK21DRAFT_57863</name>
</gene>
<dbReference type="InterPro" id="IPR036322">
    <property type="entry name" value="WD40_repeat_dom_sf"/>
</dbReference>
<dbReference type="OrthoDB" id="10264753at2759"/>
<evidence type="ECO:0000256" key="4">
    <source>
        <dbReference type="ARBA" id="ARBA00022574"/>
    </source>
</evidence>
<dbReference type="GO" id="GO:0003755">
    <property type="term" value="F:peptidyl-prolyl cis-trans isomerase activity"/>
    <property type="evidence" value="ECO:0007669"/>
    <property type="project" value="UniProtKB-KW"/>
</dbReference>
<dbReference type="GO" id="GO:0005634">
    <property type="term" value="C:nucleus"/>
    <property type="evidence" value="ECO:0007669"/>
    <property type="project" value="UniProtKB-ARBA"/>
</dbReference>
<keyword evidence="6" id="KW-0697">Rotamase</keyword>
<feature type="compositionally biased region" description="Basic and acidic residues" evidence="11">
    <location>
        <begin position="473"/>
        <end position="496"/>
    </location>
</feature>
<dbReference type="EC" id="5.2.1.8" evidence="3"/>
<dbReference type="Proteomes" id="UP000799777">
    <property type="component" value="Unassembled WGS sequence"/>
</dbReference>
<dbReference type="PROSITE" id="PS50294">
    <property type="entry name" value="WD_REPEATS_REGION"/>
    <property type="match status" value="1"/>
</dbReference>
<evidence type="ECO:0000256" key="11">
    <source>
        <dbReference type="SAM" id="MobiDB-lite"/>
    </source>
</evidence>
<protein>
    <recommendedName>
        <fullName evidence="9">Peptidyl-prolyl cis-trans isomerase-like 1</fullName>
        <ecNumber evidence="3">5.2.1.8</ecNumber>
    </recommendedName>
    <alternativeName>
        <fullName evidence="8">Rotamase</fullName>
    </alternativeName>
</protein>
<dbReference type="FunFam" id="2.40.100.10:FF:000003">
    <property type="entry name" value="Peptidylprolyl isomerase domain and WD repeat-containing 1"/>
    <property type="match status" value="1"/>
</dbReference>
<keyword evidence="4 10" id="KW-0853">WD repeat</keyword>
<feature type="region of interest" description="Disordered" evidence="11">
    <location>
        <begin position="1"/>
        <end position="40"/>
    </location>
</feature>
<dbReference type="EMBL" id="ML978164">
    <property type="protein sequence ID" value="KAF2033834.1"/>
    <property type="molecule type" value="Genomic_DNA"/>
</dbReference>